<accession>A0A9N7TG89</accession>
<protein>
    <recommendedName>
        <fullName evidence="4">Secreted protein</fullName>
    </recommendedName>
</protein>
<dbReference type="Proteomes" id="UP001153269">
    <property type="component" value="Unassembled WGS sequence"/>
</dbReference>
<evidence type="ECO:0000313" key="3">
    <source>
        <dbReference type="Proteomes" id="UP001153269"/>
    </source>
</evidence>
<reference evidence="2" key="1">
    <citation type="submission" date="2020-03" db="EMBL/GenBank/DDBJ databases">
        <authorList>
            <person name="Weist P."/>
        </authorList>
    </citation>
    <scope>NUCLEOTIDE SEQUENCE</scope>
</reference>
<dbReference type="EMBL" id="CADEAL010000001">
    <property type="protein sequence ID" value="CAB1412325.1"/>
    <property type="molecule type" value="Genomic_DNA"/>
</dbReference>
<proteinExistence type="predicted"/>
<sequence length="120" mass="13737">MSINGGRVFLTRLIWFLCLSIFFSLRHASSDRHFLICSITAACFESHKGSGRQHLQAPKDLPVAFTSHHARRQTCKPCHHSCVILIRTIEHAEEARRLGYKPEAPAWPLLKIKPEIDHSR</sequence>
<dbReference type="AlphaFoldDB" id="A0A9N7TG89"/>
<feature type="signal peptide" evidence="1">
    <location>
        <begin position="1"/>
        <end position="28"/>
    </location>
</feature>
<keyword evidence="1" id="KW-0732">Signal</keyword>
<name>A0A9N7TG89_PLEPL</name>
<evidence type="ECO:0000313" key="2">
    <source>
        <dbReference type="EMBL" id="CAB1412325.1"/>
    </source>
</evidence>
<keyword evidence="3" id="KW-1185">Reference proteome</keyword>
<organism evidence="2 3">
    <name type="scientific">Pleuronectes platessa</name>
    <name type="common">European plaice</name>
    <dbReference type="NCBI Taxonomy" id="8262"/>
    <lineage>
        <taxon>Eukaryota</taxon>
        <taxon>Metazoa</taxon>
        <taxon>Chordata</taxon>
        <taxon>Craniata</taxon>
        <taxon>Vertebrata</taxon>
        <taxon>Euteleostomi</taxon>
        <taxon>Actinopterygii</taxon>
        <taxon>Neopterygii</taxon>
        <taxon>Teleostei</taxon>
        <taxon>Neoteleostei</taxon>
        <taxon>Acanthomorphata</taxon>
        <taxon>Carangaria</taxon>
        <taxon>Pleuronectiformes</taxon>
        <taxon>Pleuronectoidei</taxon>
        <taxon>Pleuronectidae</taxon>
        <taxon>Pleuronectes</taxon>
    </lineage>
</organism>
<comment type="caution">
    <text evidence="2">The sequence shown here is derived from an EMBL/GenBank/DDBJ whole genome shotgun (WGS) entry which is preliminary data.</text>
</comment>
<feature type="chain" id="PRO_5040148144" description="Secreted protein" evidence="1">
    <location>
        <begin position="29"/>
        <end position="120"/>
    </location>
</feature>
<gene>
    <name evidence="2" type="ORF">PLEPLA_LOCUS16</name>
</gene>
<evidence type="ECO:0000256" key="1">
    <source>
        <dbReference type="SAM" id="SignalP"/>
    </source>
</evidence>
<evidence type="ECO:0008006" key="4">
    <source>
        <dbReference type="Google" id="ProtNLM"/>
    </source>
</evidence>